<reference evidence="1 3" key="2">
    <citation type="journal article" date="2014" name="BMC Genomics">
        <title>An improved genome release (version Mt4.0) for the model legume Medicago truncatula.</title>
        <authorList>
            <person name="Tang H."/>
            <person name="Krishnakumar V."/>
            <person name="Bidwell S."/>
            <person name="Rosen B."/>
            <person name="Chan A."/>
            <person name="Zhou S."/>
            <person name="Gentzbittel L."/>
            <person name="Childs K.L."/>
            <person name="Yandell M."/>
            <person name="Gundlach H."/>
            <person name="Mayer K.F."/>
            <person name="Schwartz D.C."/>
            <person name="Town C.D."/>
        </authorList>
    </citation>
    <scope>GENOME REANNOTATION</scope>
    <source>
        <strain evidence="2 3">cv. Jemalong A17</strain>
    </source>
</reference>
<dbReference type="AlphaFoldDB" id="G7LA10"/>
<organism evidence="1 3">
    <name type="scientific">Medicago truncatula</name>
    <name type="common">Barrel medic</name>
    <name type="synonym">Medicago tribuloides</name>
    <dbReference type="NCBI Taxonomy" id="3880"/>
    <lineage>
        <taxon>Eukaryota</taxon>
        <taxon>Viridiplantae</taxon>
        <taxon>Streptophyta</taxon>
        <taxon>Embryophyta</taxon>
        <taxon>Tracheophyta</taxon>
        <taxon>Spermatophyta</taxon>
        <taxon>Magnoliopsida</taxon>
        <taxon>eudicotyledons</taxon>
        <taxon>Gunneridae</taxon>
        <taxon>Pentapetalae</taxon>
        <taxon>rosids</taxon>
        <taxon>fabids</taxon>
        <taxon>Fabales</taxon>
        <taxon>Fabaceae</taxon>
        <taxon>Papilionoideae</taxon>
        <taxon>50 kb inversion clade</taxon>
        <taxon>NPAAA clade</taxon>
        <taxon>Hologalegina</taxon>
        <taxon>IRL clade</taxon>
        <taxon>Trifolieae</taxon>
        <taxon>Medicago</taxon>
    </lineage>
</organism>
<accession>G7LA10</accession>
<name>G7LA10_MEDTR</name>
<gene>
    <name evidence="1" type="ordered locus">MTR_8g052550</name>
</gene>
<dbReference type="PaxDb" id="3880-AET02792"/>
<evidence type="ECO:0000313" key="2">
    <source>
        <dbReference type="EnsemblPlants" id="AET02812"/>
    </source>
</evidence>
<keyword evidence="3" id="KW-1185">Reference proteome</keyword>
<evidence type="ECO:0000313" key="3">
    <source>
        <dbReference type="Proteomes" id="UP000002051"/>
    </source>
</evidence>
<protein>
    <submittedName>
        <fullName evidence="1 2">Uncharacterized protein</fullName>
    </submittedName>
</protein>
<dbReference type="Proteomes" id="UP000002051">
    <property type="component" value="Chromosome 8"/>
</dbReference>
<dbReference type="HOGENOM" id="CLU_2658284_0_0_1"/>
<reference evidence="1 3" key="1">
    <citation type="journal article" date="2011" name="Nature">
        <title>The Medicago genome provides insight into the evolution of rhizobial symbioses.</title>
        <authorList>
            <person name="Young N.D."/>
            <person name="Debelle F."/>
            <person name="Oldroyd G.E."/>
            <person name="Geurts R."/>
            <person name="Cannon S.B."/>
            <person name="Udvardi M.K."/>
            <person name="Benedito V.A."/>
            <person name="Mayer K.F."/>
            <person name="Gouzy J."/>
            <person name="Schoof H."/>
            <person name="Van de Peer Y."/>
            <person name="Proost S."/>
            <person name="Cook D.R."/>
            <person name="Meyers B.C."/>
            <person name="Spannagl M."/>
            <person name="Cheung F."/>
            <person name="De Mita S."/>
            <person name="Krishnakumar V."/>
            <person name="Gundlach H."/>
            <person name="Zhou S."/>
            <person name="Mudge J."/>
            <person name="Bharti A.K."/>
            <person name="Murray J.D."/>
            <person name="Naoumkina M.A."/>
            <person name="Rosen B."/>
            <person name="Silverstein K.A."/>
            <person name="Tang H."/>
            <person name="Rombauts S."/>
            <person name="Zhao P.X."/>
            <person name="Zhou P."/>
            <person name="Barbe V."/>
            <person name="Bardou P."/>
            <person name="Bechner M."/>
            <person name="Bellec A."/>
            <person name="Berger A."/>
            <person name="Berges H."/>
            <person name="Bidwell S."/>
            <person name="Bisseling T."/>
            <person name="Choisne N."/>
            <person name="Couloux A."/>
            <person name="Denny R."/>
            <person name="Deshpande S."/>
            <person name="Dai X."/>
            <person name="Doyle J.J."/>
            <person name="Dudez A.M."/>
            <person name="Farmer A.D."/>
            <person name="Fouteau S."/>
            <person name="Franken C."/>
            <person name="Gibelin C."/>
            <person name="Gish J."/>
            <person name="Goldstein S."/>
            <person name="Gonzalez A.J."/>
            <person name="Green P.J."/>
            <person name="Hallab A."/>
            <person name="Hartog M."/>
            <person name="Hua A."/>
            <person name="Humphray S.J."/>
            <person name="Jeong D.H."/>
            <person name="Jing Y."/>
            <person name="Jocker A."/>
            <person name="Kenton S.M."/>
            <person name="Kim D.J."/>
            <person name="Klee K."/>
            <person name="Lai H."/>
            <person name="Lang C."/>
            <person name="Lin S."/>
            <person name="Macmil S.L."/>
            <person name="Magdelenat G."/>
            <person name="Matthews L."/>
            <person name="McCorrison J."/>
            <person name="Monaghan E.L."/>
            <person name="Mun J.H."/>
            <person name="Najar F.Z."/>
            <person name="Nicholson C."/>
            <person name="Noirot C."/>
            <person name="O'Bleness M."/>
            <person name="Paule C.R."/>
            <person name="Poulain J."/>
            <person name="Prion F."/>
            <person name="Qin B."/>
            <person name="Qu C."/>
            <person name="Retzel E.F."/>
            <person name="Riddle C."/>
            <person name="Sallet E."/>
            <person name="Samain S."/>
            <person name="Samson N."/>
            <person name="Sanders I."/>
            <person name="Saurat O."/>
            <person name="Scarpelli C."/>
            <person name="Schiex T."/>
            <person name="Segurens B."/>
            <person name="Severin A.J."/>
            <person name="Sherrier D.J."/>
            <person name="Shi R."/>
            <person name="Sims S."/>
            <person name="Singer S.R."/>
            <person name="Sinharoy S."/>
            <person name="Sterck L."/>
            <person name="Viollet A."/>
            <person name="Wang B.B."/>
            <person name="Wang K."/>
            <person name="Wang M."/>
            <person name="Wang X."/>
            <person name="Warfsmann J."/>
            <person name="Weissenbach J."/>
            <person name="White D.D."/>
            <person name="White J.D."/>
            <person name="Wiley G.B."/>
            <person name="Wincker P."/>
            <person name="Xing Y."/>
            <person name="Yang L."/>
            <person name="Yao Z."/>
            <person name="Ying F."/>
            <person name="Zhai J."/>
            <person name="Zhou L."/>
            <person name="Zuber A."/>
            <person name="Denarie J."/>
            <person name="Dixon R.A."/>
            <person name="May G.D."/>
            <person name="Schwartz D.C."/>
            <person name="Rogers J."/>
            <person name="Quetier F."/>
            <person name="Town C.D."/>
            <person name="Roe B.A."/>
        </authorList>
    </citation>
    <scope>NUCLEOTIDE SEQUENCE [LARGE SCALE GENOMIC DNA]</scope>
    <source>
        <strain evidence="1">A17</strain>
        <strain evidence="2 3">cv. Jemalong A17</strain>
    </source>
</reference>
<evidence type="ECO:0000313" key="1">
    <source>
        <dbReference type="EMBL" id="AET02812.1"/>
    </source>
</evidence>
<sequence>MVLSSLFHPSFSTLLFNAPKPSHNRTLTVATNNHSPTTSKTINSGSVLDIHNDIKALAKFDGPYWSNLFDSAAPKF</sequence>
<dbReference type="EMBL" id="CM001224">
    <property type="protein sequence ID" value="AET02812.1"/>
    <property type="molecule type" value="Genomic_DNA"/>
</dbReference>
<dbReference type="EnsemblPlants" id="AET02812">
    <property type="protein sequence ID" value="AET02812"/>
    <property type="gene ID" value="MTR_8g052550"/>
</dbReference>
<proteinExistence type="predicted"/>
<reference evidence="2" key="3">
    <citation type="submission" date="2015-04" db="UniProtKB">
        <authorList>
            <consortium name="EnsemblPlants"/>
        </authorList>
    </citation>
    <scope>IDENTIFICATION</scope>
    <source>
        <strain evidence="2">cv. Jemalong A17</strain>
    </source>
</reference>